<dbReference type="PANTHER" id="PTHR22914:SF9">
    <property type="entry name" value="CHITIN SYNTHASE 1"/>
    <property type="match status" value="1"/>
</dbReference>
<feature type="transmembrane region" description="Helical" evidence="11">
    <location>
        <begin position="462"/>
        <end position="484"/>
    </location>
</feature>
<keyword evidence="5 11" id="KW-0808">Transferase</keyword>
<organism evidence="14 15">
    <name type="scientific">Anaeromyces robustus</name>
    <dbReference type="NCBI Taxonomy" id="1754192"/>
    <lineage>
        <taxon>Eukaryota</taxon>
        <taxon>Fungi</taxon>
        <taxon>Fungi incertae sedis</taxon>
        <taxon>Chytridiomycota</taxon>
        <taxon>Chytridiomycota incertae sedis</taxon>
        <taxon>Neocallimastigomycetes</taxon>
        <taxon>Neocallimastigales</taxon>
        <taxon>Neocallimastigaceae</taxon>
        <taxon>Anaeromyces</taxon>
    </lineage>
</organism>
<feature type="transmembrane region" description="Helical" evidence="11">
    <location>
        <begin position="710"/>
        <end position="728"/>
    </location>
</feature>
<evidence type="ECO:0000313" key="14">
    <source>
        <dbReference type="EMBL" id="ORX87311.1"/>
    </source>
</evidence>
<dbReference type="GO" id="GO:0071555">
    <property type="term" value="P:cell wall organization"/>
    <property type="evidence" value="ECO:0007669"/>
    <property type="project" value="UniProtKB-KW"/>
</dbReference>
<feature type="transmembrane region" description="Helical" evidence="11">
    <location>
        <begin position="578"/>
        <end position="598"/>
    </location>
</feature>
<evidence type="ECO:0000256" key="7">
    <source>
        <dbReference type="ARBA" id="ARBA00022989"/>
    </source>
</evidence>
<feature type="compositionally biased region" description="Low complexity" evidence="12">
    <location>
        <begin position="37"/>
        <end position="49"/>
    </location>
</feature>
<dbReference type="InterPro" id="IPR004835">
    <property type="entry name" value="Chitin_synth"/>
</dbReference>
<comment type="subcellular location">
    <subcellularLocation>
        <location evidence="1 11">Cell membrane</location>
        <topology evidence="1 11">Multi-pass membrane protein</topology>
    </subcellularLocation>
</comment>
<keyword evidence="4 11" id="KW-0328">Glycosyltransferase</keyword>
<proteinExistence type="inferred from homology"/>
<evidence type="ECO:0000256" key="6">
    <source>
        <dbReference type="ARBA" id="ARBA00022692"/>
    </source>
</evidence>
<dbReference type="Pfam" id="PF08407">
    <property type="entry name" value="Chitin_synth_1N"/>
    <property type="match status" value="1"/>
</dbReference>
<dbReference type="CDD" id="cd04190">
    <property type="entry name" value="Chitin_synth_C"/>
    <property type="match status" value="1"/>
</dbReference>
<dbReference type="STRING" id="1754192.A0A1Y1XNK5"/>
<feature type="region of interest" description="Disordered" evidence="12">
    <location>
        <begin position="1"/>
        <end position="49"/>
    </location>
</feature>
<dbReference type="AlphaFoldDB" id="A0A1Y1XNK5"/>
<gene>
    <name evidence="14" type="ORF">BCR32DRAFT_198034</name>
</gene>
<feature type="transmembrane region" description="Helical" evidence="11">
    <location>
        <begin position="504"/>
        <end position="526"/>
    </location>
</feature>
<evidence type="ECO:0000256" key="5">
    <source>
        <dbReference type="ARBA" id="ARBA00022679"/>
    </source>
</evidence>
<keyword evidence="3 11" id="KW-1003">Cell membrane</keyword>
<dbReference type="GO" id="GO:0030428">
    <property type="term" value="C:cell septum"/>
    <property type="evidence" value="ECO:0007669"/>
    <property type="project" value="TreeGrafter"/>
</dbReference>
<feature type="compositionally biased region" description="Polar residues" evidence="12">
    <location>
        <begin position="1"/>
        <end position="14"/>
    </location>
</feature>
<evidence type="ECO:0000256" key="11">
    <source>
        <dbReference type="RuleBase" id="RU366040"/>
    </source>
</evidence>
<comment type="function">
    <text evidence="10 11">Polymerizes chitin, a structural polymer of the cell wall and septum, by transferring the sugar moiety of UDP-GlcNAc to the non-reducing end of the growing chitin polymer.</text>
</comment>
<evidence type="ECO:0000256" key="4">
    <source>
        <dbReference type="ARBA" id="ARBA00022676"/>
    </source>
</evidence>
<dbReference type="OrthoDB" id="26569at2759"/>
<dbReference type="InterPro" id="IPR029044">
    <property type="entry name" value="Nucleotide-diphossugar_trans"/>
</dbReference>
<evidence type="ECO:0000256" key="2">
    <source>
        <dbReference type="ARBA" id="ARBA00012543"/>
    </source>
</evidence>
<name>A0A1Y1XNK5_9FUNG</name>
<dbReference type="Proteomes" id="UP000193944">
    <property type="component" value="Unassembled WGS sequence"/>
</dbReference>
<dbReference type="GO" id="GO:0006031">
    <property type="term" value="P:chitin biosynthetic process"/>
    <property type="evidence" value="ECO:0007669"/>
    <property type="project" value="UniProtKB-UniRule"/>
</dbReference>
<dbReference type="Pfam" id="PF01644">
    <property type="entry name" value="Chitin_synth_1"/>
    <property type="match status" value="1"/>
</dbReference>
<comment type="similarity">
    <text evidence="11">Belongs to the chitin synthase family.</text>
</comment>
<dbReference type="GO" id="GO:0004100">
    <property type="term" value="F:chitin synthase activity"/>
    <property type="evidence" value="ECO:0007669"/>
    <property type="project" value="UniProtKB-UniRule"/>
</dbReference>
<evidence type="ECO:0000256" key="8">
    <source>
        <dbReference type="ARBA" id="ARBA00023136"/>
    </source>
</evidence>
<reference evidence="14 15" key="1">
    <citation type="submission" date="2016-08" db="EMBL/GenBank/DDBJ databases">
        <title>A Parts List for Fungal Cellulosomes Revealed by Comparative Genomics.</title>
        <authorList>
            <consortium name="DOE Joint Genome Institute"/>
            <person name="Haitjema C.H."/>
            <person name="Gilmore S.P."/>
            <person name="Henske J.K."/>
            <person name="Solomon K.V."/>
            <person name="De Groot R."/>
            <person name="Kuo A."/>
            <person name="Mondo S.J."/>
            <person name="Salamov A.A."/>
            <person name="Labutti K."/>
            <person name="Zhao Z."/>
            <person name="Chiniquy J."/>
            <person name="Barry K."/>
            <person name="Brewer H.M."/>
            <person name="Purvine S.O."/>
            <person name="Wright A.T."/>
            <person name="Boxma B."/>
            <person name="Van Alen T."/>
            <person name="Hackstein J.H."/>
            <person name="Baker S.E."/>
            <person name="Grigoriev I.V."/>
            <person name="O'Malley M.A."/>
        </authorList>
    </citation>
    <scope>NUCLEOTIDE SEQUENCE [LARGE SCALE GENOMIC DNA]</scope>
    <source>
        <strain evidence="14 15">S4</strain>
    </source>
</reference>
<protein>
    <recommendedName>
        <fullName evidence="2 11">Chitin synthase</fullName>
        <ecNumber evidence="2 11">2.4.1.16</ecNumber>
    </recommendedName>
</protein>
<evidence type="ECO:0000256" key="10">
    <source>
        <dbReference type="ARBA" id="ARBA00024009"/>
    </source>
</evidence>
<comment type="catalytic activity">
    <reaction evidence="11">
        <text>[(1-&gt;4)-N-acetyl-beta-D-glucosaminyl](n) + UDP-N-acetyl-alpha-D-glucosamine = [(1-&gt;4)-N-acetyl-beta-D-glucosaminyl](n+1) + UDP + H(+)</text>
        <dbReference type="Rhea" id="RHEA:16637"/>
        <dbReference type="Rhea" id="RHEA-COMP:9593"/>
        <dbReference type="Rhea" id="RHEA-COMP:9595"/>
        <dbReference type="ChEBI" id="CHEBI:15378"/>
        <dbReference type="ChEBI" id="CHEBI:17029"/>
        <dbReference type="ChEBI" id="CHEBI:57705"/>
        <dbReference type="ChEBI" id="CHEBI:58223"/>
        <dbReference type="EC" id="2.4.1.16"/>
    </reaction>
</comment>
<evidence type="ECO:0000256" key="9">
    <source>
        <dbReference type="ARBA" id="ARBA00023316"/>
    </source>
</evidence>
<feature type="compositionally biased region" description="Polar residues" evidence="12">
    <location>
        <begin position="26"/>
        <end position="36"/>
    </location>
</feature>
<feature type="transmembrane region" description="Helical" evidence="11">
    <location>
        <begin position="610"/>
        <end position="628"/>
    </location>
</feature>
<keyword evidence="9 11" id="KW-0961">Cell wall biogenesis/degradation</keyword>
<keyword evidence="15" id="KW-1185">Reference proteome</keyword>
<keyword evidence="6 11" id="KW-0812">Transmembrane</keyword>
<keyword evidence="8 11" id="KW-0472">Membrane</keyword>
<evidence type="ECO:0000259" key="13">
    <source>
        <dbReference type="Pfam" id="PF08407"/>
    </source>
</evidence>
<evidence type="ECO:0000313" key="15">
    <source>
        <dbReference type="Proteomes" id="UP000193944"/>
    </source>
</evidence>
<dbReference type="InterPro" id="IPR013616">
    <property type="entry name" value="Chitin_synth_N"/>
</dbReference>
<dbReference type="EMBL" id="MCFG01000010">
    <property type="protein sequence ID" value="ORX87311.1"/>
    <property type="molecule type" value="Genomic_DNA"/>
</dbReference>
<feature type="transmembrane region" description="Helical" evidence="11">
    <location>
        <begin position="533"/>
        <end position="558"/>
    </location>
</feature>
<reference evidence="14 15" key="2">
    <citation type="submission" date="2016-08" db="EMBL/GenBank/DDBJ databases">
        <title>Pervasive Adenine N6-methylation of Active Genes in Fungi.</title>
        <authorList>
            <consortium name="DOE Joint Genome Institute"/>
            <person name="Mondo S.J."/>
            <person name="Dannebaum R.O."/>
            <person name="Kuo R.C."/>
            <person name="Labutti K."/>
            <person name="Haridas S."/>
            <person name="Kuo A."/>
            <person name="Salamov A."/>
            <person name="Ahrendt S.R."/>
            <person name="Lipzen A."/>
            <person name="Sullivan W."/>
            <person name="Andreopoulos W.B."/>
            <person name="Clum A."/>
            <person name="Lindquist E."/>
            <person name="Daum C."/>
            <person name="Ramamoorthy G.K."/>
            <person name="Gryganskyi A."/>
            <person name="Culley D."/>
            <person name="Magnuson J.K."/>
            <person name="James T.Y."/>
            <person name="O'Malley M.A."/>
            <person name="Stajich J.E."/>
            <person name="Spatafora J.W."/>
            <person name="Visel A."/>
            <person name="Grigoriev I.V."/>
        </authorList>
    </citation>
    <scope>NUCLEOTIDE SEQUENCE [LARGE SCALE GENOMIC DNA]</scope>
    <source>
        <strain evidence="14 15">S4</strain>
    </source>
</reference>
<keyword evidence="7 11" id="KW-1133">Transmembrane helix</keyword>
<evidence type="ECO:0000256" key="12">
    <source>
        <dbReference type="SAM" id="MobiDB-lite"/>
    </source>
</evidence>
<dbReference type="PANTHER" id="PTHR22914">
    <property type="entry name" value="CHITIN SYNTHASE"/>
    <property type="match status" value="1"/>
</dbReference>
<comment type="caution">
    <text evidence="14">The sequence shown here is derived from an EMBL/GenBank/DDBJ whole genome shotgun (WGS) entry which is preliminary data.</text>
</comment>
<accession>A0A1Y1XNK5</accession>
<feature type="domain" description="Chitin synthase N-terminal" evidence="13">
    <location>
        <begin position="52"/>
        <end position="117"/>
    </location>
</feature>
<feature type="transmembrane region" description="Helical" evidence="11">
    <location>
        <begin position="740"/>
        <end position="766"/>
    </location>
</feature>
<evidence type="ECO:0000256" key="3">
    <source>
        <dbReference type="ARBA" id="ARBA00022475"/>
    </source>
</evidence>
<dbReference type="GO" id="GO:0005886">
    <property type="term" value="C:plasma membrane"/>
    <property type="evidence" value="ECO:0007669"/>
    <property type="project" value="UniProtKB-SubCell"/>
</dbReference>
<evidence type="ECO:0000256" key="1">
    <source>
        <dbReference type="ARBA" id="ARBA00004651"/>
    </source>
</evidence>
<dbReference type="EC" id="2.4.1.16" evidence="2 11"/>
<sequence length="771" mass="88272">MNISSTNLSINQAPGSPYMGGGNRPPSINQRNSYIDNSSSPNLNPTNPNNRIKKVQLYKGNYIVNCPVPDGVLRKAVFGREIEEFGYLRYSAVTCDPNDFEKNKFTLRQCLWNRQTELFIVLTMYNEDEILFARSMSSVMENITYMCNKDKKWGMDGWKKVIVCIVSDGRKKINDRVLNMLEFMGVYQEAVMKEKVNDKDVEAHVFEYTTQIFLDTKMNEKGATDDYLPVQILFCLKEKNKKKINSHRWFFNAFGRILKPNVCVLIDVGTRPTSTSIHALWKAFDKDKQIAGACGEIKCDLGKNWKNLLNPLVATQHFEYKMSNILDKPLESIFGYISVLPGAFSAYRFSALQGQPLEAYFKGETLHERADGSLFKSNMYLAEDRILCFELVAKKGANYILKYVRAAKAETDVPDNIPEFISQRRRWLNGSFFASLYSTYNWREVYRTEHSLFRKIIFGIEFIYNILNLLFSWFGLANFFLTFYFLAGNVKNNSAQTDEHGSSIFLAMETIYLYAIICIFICSLGNRPQGSRFLYLACIILFAIVMVFMLVLSFVTIYQVIDVNKGKPVGEIFENSNVVGMFVSLLATYGLYFISSFLHLQPAHMFTSFVQYMLLLPSFVNILMVYAFCNTHDVSWGTKGSTEDASSKLGSVTAKPGENIHVELPSKENINSHYEKLLPELKKGRVSEKKTVDSSQAIQDGKQNFRTYMVLFWIFCNSVLLIGALTIFDDDYLLANNNFNPYLTFIFYSVLFLSTVRFIGSTLYLVDEIVS</sequence>
<dbReference type="SUPFAM" id="SSF53448">
    <property type="entry name" value="Nucleotide-diphospho-sugar transferases"/>
    <property type="match status" value="1"/>
</dbReference>